<keyword evidence="2" id="KW-0472">Membrane</keyword>
<evidence type="ECO:0000259" key="3">
    <source>
        <dbReference type="Pfam" id="PF13529"/>
    </source>
</evidence>
<gene>
    <name evidence="4" type="ORF">HIJ39_04135</name>
</gene>
<dbReference type="Gene3D" id="3.90.70.10">
    <property type="entry name" value="Cysteine proteinases"/>
    <property type="match status" value="1"/>
</dbReference>
<dbReference type="EMBL" id="JABBVZ010000009">
    <property type="protein sequence ID" value="NMP21548.1"/>
    <property type="molecule type" value="Genomic_DNA"/>
</dbReference>
<accession>A0A7Y0L1H8</accession>
<feature type="region of interest" description="Disordered" evidence="1">
    <location>
        <begin position="43"/>
        <end position="78"/>
    </location>
</feature>
<sequence>MKRALHRRSPRRRWVWPRTAVILGILAVFGLWGFNRWGHSRQPRTIGTPNLLKTRRRASIPSHHPRKVSQDPTPAVPSSTVIPVAAQSQFPQLPNGCEVTSLSMLLSAVGHPVSKMTLAAEMPKDPTPLQLADVTTATGQIVHKVVYWGNPNVGFVGSVYRANYGYGISNGPMMTLLNQVLPGRAENLTGHPFSDILAQVAHGIPVEVWTTLTFQPTTDWVTWNSPEGLVHATPLEHAVLVVGYRPHVLLINNPWTGQAAEAVAQAPFVAAWKQLGKQAITTKPSR</sequence>
<protein>
    <recommendedName>
        <fullName evidence="3">Peptidase C39-like domain-containing protein</fullName>
    </recommendedName>
</protein>
<evidence type="ECO:0000313" key="4">
    <source>
        <dbReference type="EMBL" id="NMP21548.1"/>
    </source>
</evidence>
<keyword evidence="2" id="KW-0812">Transmembrane</keyword>
<evidence type="ECO:0000256" key="1">
    <source>
        <dbReference type="SAM" id="MobiDB-lite"/>
    </source>
</evidence>
<evidence type="ECO:0000313" key="5">
    <source>
        <dbReference type="Proteomes" id="UP000533476"/>
    </source>
</evidence>
<feature type="domain" description="Peptidase C39-like" evidence="3">
    <location>
        <begin position="83"/>
        <end position="255"/>
    </location>
</feature>
<dbReference type="InterPro" id="IPR039564">
    <property type="entry name" value="Peptidase_C39-like"/>
</dbReference>
<reference evidence="4 5" key="1">
    <citation type="submission" date="2020-04" db="EMBL/GenBank/DDBJ databases">
        <authorList>
            <person name="Zhang R."/>
            <person name="Schippers A."/>
        </authorList>
    </citation>
    <scope>NUCLEOTIDE SEQUENCE [LARGE SCALE GENOMIC DNA]</scope>
    <source>
        <strain evidence="4 5">DSM 109850</strain>
    </source>
</reference>
<name>A0A7Y0L1H8_9FIRM</name>
<keyword evidence="5" id="KW-1185">Reference proteome</keyword>
<comment type="caution">
    <text evidence="4">The sequence shown here is derived from an EMBL/GenBank/DDBJ whole genome shotgun (WGS) entry which is preliminary data.</text>
</comment>
<dbReference type="RefSeq" id="WP_169097006.1">
    <property type="nucleotide sequence ID" value="NZ_JABBVZ010000009.1"/>
</dbReference>
<proteinExistence type="predicted"/>
<evidence type="ECO:0000256" key="2">
    <source>
        <dbReference type="SAM" id="Phobius"/>
    </source>
</evidence>
<dbReference type="Pfam" id="PF13529">
    <property type="entry name" value="Peptidase_C39_2"/>
    <property type="match status" value="1"/>
</dbReference>
<feature type="compositionally biased region" description="Basic residues" evidence="1">
    <location>
        <begin position="53"/>
        <end position="67"/>
    </location>
</feature>
<dbReference type="PANTHER" id="PTHR37806:SF1">
    <property type="entry name" value="PEPTIDASE C39-LIKE DOMAIN-CONTAINING PROTEIN"/>
    <property type="match status" value="1"/>
</dbReference>
<feature type="transmembrane region" description="Helical" evidence="2">
    <location>
        <begin position="15"/>
        <end position="34"/>
    </location>
</feature>
<keyword evidence="2" id="KW-1133">Transmembrane helix</keyword>
<dbReference type="Proteomes" id="UP000533476">
    <property type="component" value="Unassembled WGS sequence"/>
</dbReference>
<organism evidence="4 5">
    <name type="scientific">Sulfobacillus harzensis</name>
    <dbReference type="NCBI Taxonomy" id="2729629"/>
    <lineage>
        <taxon>Bacteria</taxon>
        <taxon>Bacillati</taxon>
        <taxon>Bacillota</taxon>
        <taxon>Clostridia</taxon>
        <taxon>Eubacteriales</taxon>
        <taxon>Clostridiales Family XVII. Incertae Sedis</taxon>
        <taxon>Sulfobacillus</taxon>
    </lineage>
</organism>
<dbReference type="PANTHER" id="PTHR37806">
    <property type="entry name" value="LMO0724 PROTEIN"/>
    <property type="match status" value="1"/>
</dbReference>
<dbReference type="AlphaFoldDB" id="A0A7Y0L1H8"/>